<dbReference type="SUPFAM" id="SSF56300">
    <property type="entry name" value="Metallo-dependent phosphatases"/>
    <property type="match status" value="1"/>
</dbReference>
<feature type="domain" description="Calcineurin-like phosphoesterase" evidence="8">
    <location>
        <begin position="10"/>
        <end position="164"/>
    </location>
</feature>
<evidence type="ECO:0000256" key="1">
    <source>
        <dbReference type="ARBA" id="ARBA00022475"/>
    </source>
</evidence>
<keyword evidence="5 7" id="KW-0472">Membrane</keyword>
<evidence type="ECO:0000256" key="5">
    <source>
        <dbReference type="ARBA" id="ARBA00023136"/>
    </source>
</evidence>
<keyword evidence="3" id="KW-0479">Metal-binding</keyword>
<dbReference type="Pfam" id="PF00149">
    <property type="entry name" value="Metallophos"/>
    <property type="match status" value="1"/>
</dbReference>
<keyword evidence="7" id="KW-1133">Transmembrane helix</keyword>
<dbReference type="InterPro" id="IPR029052">
    <property type="entry name" value="Metallo-depent_PP-like"/>
</dbReference>
<dbReference type="Gene3D" id="3.60.21.10">
    <property type="match status" value="1"/>
</dbReference>
<evidence type="ECO:0000256" key="4">
    <source>
        <dbReference type="ARBA" id="ARBA00022801"/>
    </source>
</evidence>
<sequence>MYDLKDDTIIIGVSDVHLGALENKHPEFIRFLTDLNINLEDSKGKYKKLKALIILGDFFDIIMESIRDFCKIVRYRVVQNKGNYLDSQEKMYNNIFTLLGELKDKKVEVYFTLGNHEISILGNLDKKFRKRKEELLKEFYKKGFKYRTIFNSKTVWQYFMLIGENKKWRLQFYDSQKEIINSPGERTYTLGEASKPTKSYSCLMTHGNQFENFFRKYGAGIPWWIGLKCPDFIKEISNILYNQELRKSIRLFEEGVDTWLYQQHKRLKRLKKLVFIEPFYVIFKLFSKLIIYYARIKKKLRNESYINYIQNKFLPKLEKKGYNPKITNIVFGHTHQVAKIQIFNIANTGERVVNCDATNSGAWQQVRRPSLFEINDKGVVKPAYF</sequence>
<gene>
    <name evidence="9" type="ORF">LCGC14_1760120</name>
</gene>
<accession>A0A0F9JGE8</accession>
<name>A0A0F9JGE8_9ZZZZ</name>
<keyword evidence="6" id="KW-0464">Manganese</keyword>
<dbReference type="EMBL" id="LAZR01016362">
    <property type="protein sequence ID" value="KKM04846.1"/>
    <property type="molecule type" value="Genomic_DNA"/>
</dbReference>
<reference evidence="9" key="1">
    <citation type="journal article" date="2015" name="Nature">
        <title>Complex archaea that bridge the gap between prokaryotes and eukaryotes.</title>
        <authorList>
            <person name="Spang A."/>
            <person name="Saw J.H."/>
            <person name="Jorgensen S.L."/>
            <person name="Zaremba-Niedzwiedzka K."/>
            <person name="Martijn J."/>
            <person name="Lind A.E."/>
            <person name="van Eijk R."/>
            <person name="Schleper C."/>
            <person name="Guy L."/>
            <person name="Ettema T.J."/>
        </authorList>
    </citation>
    <scope>NUCLEOTIDE SEQUENCE</scope>
</reference>
<keyword evidence="4" id="KW-0378">Hydrolase</keyword>
<dbReference type="PANTHER" id="PTHR34990">
    <property type="entry name" value="UDP-2,3-DIACYLGLUCOSAMINE HYDROLASE-RELATED"/>
    <property type="match status" value="1"/>
</dbReference>
<comment type="caution">
    <text evidence="9">The sequence shown here is derived from an EMBL/GenBank/DDBJ whole genome shotgun (WGS) entry which is preliminary data.</text>
</comment>
<dbReference type="GO" id="GO:0009245">
    <property type="term" value="P:lipid A biosynthetic process"/>
    <property type="evidence" value="ECO:0007669"/>
    <property type="project" value="TreeGrafter"/>
</dbReference>
<evidence type="ECO:0000313" key="9">
    <source>
        <dbReference type="EMBL" id="KKM04846.1"/>
    </source>
</evidence>
<organism evidence="9">
    <name type="scientific">marine sediment metagenome</name>
    <dbReference type="NCBI Taxonomy" id="412755"/>
    <lineage>
        <taxon>unclassified sequences</taxon>
        <taxon>metagenomes</taxon>
        <taxon>ecological metagenomes</taxon>
    </lineage>
</organism>
<keyword evidence="1" id="KW-1003">Cell membrane</keyword>
<evidence type="ECO:0000256" key="6">
    <source>
        <dbReference type="ARBA" id="ARBA00023211"/>
    </source>
</evidence>
<dbReference type="InterPro" id="IPR043461">
    <property type="entry name" value="LpxH-like"/>
</dbReference>
<dbReference type="PANTHER" id="PTHR34990:SF1">
    <property type="entry name" value="UDP-2,3-DIACYLGLUCOSAMINE HYDROLASE"/>
    <property type="match status" value="1"/>
</dbReference>
<dbReference type="InterPro" id="IPR004843">
    <property type="entry name" value="Calcineurin-like_PHP"/>
</dbReference>
<keyword evidence="2" id="KW-0997">Cell inner membrane</keyword>
<proteinExistence type="predicted"/>
<dbReference type="GO" id="GO:0016020">
    <property type="term" value="C:membrane"/>
    <property type="evidence" value="ECO:0007669"/>
    <property type="project" value="GOC"/>
</dbReference>
<dbReference type="AlphaFoldDB" id="A0A0F9JGE8"/>
<feature type="transmembrane region" description="Helical" evidence="7">
    <location>
        <begin position="273"/>
        <end position="294"/>
    </location>
</feature>
<keyword evidence="7" id="KW-0812">Transmembrane</keyword>
<protein>
    <recommendedName>
        <fullName evidence="8">Calcineurin-like phosphoesterase domain-containing protein</fullName>
    </recommendedName>
</protein>
<dbReference type="GO" id="GO:0046872">
    <property type="term" value="F:metal ion binding"/>
    <property type="evidence" value="ECO:0007669"/>
    <property type="project" value="UniProtKB-KW"/>
</dbReference>
<dbReference type="GO" id="GO:0008758">
    <property type="term" value="F:UDP-2,3-diacylglucosamine hydrolase activity"/>
    <property type="evidence" value="ECO:0007669"/>
    <property type="project" value="TreeGrafter"/>
</dbReference>
<evidence type="ECO:0000256" key="3">
    <source>
        <dbReference type="ARBA" id="ARBA00022723"/>
    </source>
</evidence>
<evidence type="ECO:0000256" key="7">
    <source>
        <dbReference type="SAM" id="Phobius"/>
    </source>
</evidence>
<evidence type="ECO:0000256" key="2">
    <source>
        <dbReference type="ARBA" id="ARBA00022519"/>
    </source>
</evidence>
<evidence type="ECO:0000259" key="8">
    <source>
        <dbReference type="Pfam" id="PF00149"/>
    </source>
</evidence>